<accession>A0A351U4Z7</accession>
<keyword evidence="4" id="KW-0411">Iron-sulfur</keyword>
<dbReference type="STRING" id="909663.GCA_000512235_03458"/>
<dbReference type="PANTHER" id="PTHR30548">
    <property type="entry name" value="2-HYDROXYGLUTARYL-COA DEHYDRATASE, D-COMPONENT-RELATED"/>
    <property type="match status" value="1"/>
</dbReference>
<evidence type="ECO:0000256" key="4">
    <source>
        <dbReference type="ARBA" id="ARBA00023014"/>
    </source>
</evidence>
<dbReference type="Gene3D" id="3.40.50.11900">
    <property type="match status" value="1"/>
</dbReference>
<keyword evidence="3" id="KW-0408">Iron</keyword>
<proteinExistence type="inferred from homology"/>
<dbReference type="Proteomes" id="UP000777265">
    <property type="component" value="Unassembled WGS sequence"/>
</dbReference>
<dbReference type="GO" id="GO:0051536">
    <property type="term" value="F:iron-sulfur cluster binding"/>
    <property type="evidence" value="ECO:0007669"/>
    <property type="project" value="UniProtKB-KW"/>
</dbReference>
<dbReference type="PANTHER" id="PTHR30548:SF5">
    <property type="entry name" value="SUBUNIT OF OXYGEN-SENSITIVE 2-HYDROXYISOCAPROYL-COA DEHYDRATASE"/>
    <property type="match status" value="1"/>
</dbReference>
<evidence type="ECO:0000256" key="1">
    <source>
        <dbReference type="ARBA" id="ARBA00005806"/>
    </source>
</evidence>
<sequence>MTQTGTENSLALAEKYYSQYGSRARELKAAGKKIIGYLSALGPVEIMTAAGAVPFRLKGNVSEAITKGDAYMETIVCPFVRNVFDAAVKGKYDFLDGMVLPHQCDSIDRTDDVWSDTLKLPYRHFLNVPHVTDEASMEFMKDILRLFIRTLEEFTGKKITDESIAQAVAAHNENRRLMRELYALRKADSPLLSGVEMMKILVAAMGLPVDESSALIRDVTDEIKHRKIPSSGGEGSRIMLVGDQIDDGAIIEAIEGTGAVLVMDDLSIGSKMYWNDVDATSDPVQGIAERYLRKLKLPTTFVDTGNTYQETLETRFGHMKRYIEEFRVDGVILFVYKFCDPYGFEVPAIKDFIESAGTPVLYLEDEYSTSTLARLKTRIEAFLEMIA</sequence>
<dbReference type="GO" id="GO:0046872">
    <property type="term" value="F:metal ion binding"/>
    <property type="evidence" value="ECO:0007669"/>
    <property type="project" value="UniProtKB-KW"/>
</dbReference>
<reference evidence="5" key="1">
    <citation type="journal article" date="2020" name="Biotechnol. Biofuels">
        <title>New insights from the biogas microbiome by comprehensive genome-resolved metagenomics of nearly 1600 species originating from multiple anaerobic digesters.</title>
        <authorList>
            <person name="Campanaro S."/>
            <person name="Treu L."/>
            <person name="Rodriguez-R L.M."/>
            <person name="Kovalovszki A."/>
            <person name="Ziels R.M."/>
            <person name="Maus I."/>
            <person name="Zhu X."/>
            <person name="Kougias P.G."/>
            <person name="Basile A."/>
            <person name="Luo G."/>
            <person name="Schluter A."/>
            <person name="Konstantinidis K.T."/>
            <person name="Angelidaki I."/>
        </authorList>
    </citation>
    <scope>NUCLEOTIDE SEQUENCE</scope>
    <source>
        <strain evidence="5">AS06rmzACSIP_7</strain>
    </source>
</reference>
<reference evidence="5" key="2">
    <citation type="submission" date="2020-01" db="EMBL/GenBank/DDBJ databases">
        <authorList>
            <person name="Campanaro S."/>
        </authorList>
    </citation>
    <scope>NUCLEOTIDE SEQUENCE</scope>
    <source>
        <strain evidence="5">AS06rmzACSIP_7</strain>
    </source>
</reference>
<dbReference type="Pfam" id="PF06050">
    <property type="entry name" value="HGD-D"/>
    <property type="match status" value="1"/>
</dbReference>
<organism evidence="5 6">
    <name type="scientific">Syntrophorhabdus aromaticivorans</name>
    <dbReference type="NCBI Taxonomy" id="328301"/>
    <lineage>
        <taxon>Bacteria</taxon>
        <taxon>Pseudomonadati</taxon>
        <taxon>Thermodesulfobacteriota</taxon>
        <taxon>Syntrophorhabdia</taxon>
        <taxon>Syntrophorhabdales</taxon>
        <taxon>Syntrophorhabdaceae</taxon>
        <taxon>Syntrophorhabdus</taxon>
    </lineage>
</organism>
<evidence type="ECO:0000313" key="6">
    <source>
        <dbReference type="Proteomes" id="UP000777265"/>
    </source>
</evidence>
<comment type="caution">
    <text evidence="5">The sequence shown here is derived from an EMBL/GenBank/DDBJ whole genome shotgun (WGS) entry which is preliminary data.</text>
</comment>
<dbReference type="EMBL" id="JAAYEE010000203">
    <property type="protein sequence ID" value="NLW36021.1"/>
    <property type="molecule type" value="Genomic_DNA"/>
</dbReference>
<keyword evidence="2" id="KW-0479">Metal-binding</keyword>
<dbReference type="Gene3D" id="1.20.1270.370">
    <property type="match status" value="1"/>
</dbReference>
<evidence type="ECO:0000313" key="5">
    <source>
        <dbReference type="EMBL" id="NLW36021.1"/>
    </source>
</evidence>
<dbReference type="Gene3D" id="3.40.50.11890">
    <property type="match status" value="1"/>
</dbReference>
<gene>
    <name evidence="5" type="ORF">GXY80_11160</name>
</gene>
<protein>
    <submittedName>
        <fullName evidence="5">2-hydroxyacyl-CoA dehydratase</fullName>
    </submittedName>
</protein>
<name>A0A351U4Z7_9BACT</name>
<comment type="similarity">
    <text evidence="1">Belongs to the FldB/FldC dehydratase alpha/beta subunit family.</text>
</comment>
<evidence type="ECO:0000256" key="3">
    <source>
        <dbReference type="ARBA" id="ARBA00023004"/>
    </source>
</evidence>
<dbReference type="InterPro" id="IPR010327">
    <property type="entry name" value="FldB/FldC_alpha/beta"/>
</dbReference>
<evidence type="ECO:0000256" key="2">
    <source>
        <dbReference type="ARBA" id="ARBA00022723"/>
    </source>
</evidence>
<dbReference type="AlphaFoldDB" id="A0A351U4Z7"/>